<dbReference type="GO" id="GO:0006355">
    <property type="term" value="P:regulation of DNA-templated transcription"/>
    <property type="evidence" value="ECO:0007669"/>
    <property type="project" value="TreeGrafter"/>
</dbReference>
<organism evidence="2 3">
    <name type="scientific">Thalassotalea euphylliae</name>
    <dbReference type="NCBI Taxonomy" id="1655234"/>
    <lineage>
        <taxon>Bacteria</taxon>
        <taxon>Pseudomonadati</taxon>
        <taxon>Pseudomonadota</taxon>
        <taxon>Gammaproteobacteria</taxon>
        <taxon>Alteromonadales</taxon>
        <taxon>Colwelliaceae</taxon>
        <taxon>Thalassotalea</taxon>
    </lineage>
</organism>
<protein>
    <submittedName>
        <fullName evidence="2">DJ-1/PfpI family protein</fullName>
    </submittedName>
</protein>
<dbReference type="Gene3D" id="3.40.50.880">
    <property type="match status" value="1"/>
</dbReference>
<proteinExistence type="predicted"/>
<evidence type="ECO:0000313" key="2">
    <source>
        <dbReference type="EMBL" id="REL28941.1"/>
    </source>
</evidence>
<dbReference type="InterPro" id="IPR002818">
    <property type="entry name" value="DJ-1/PfpI"/>
</dbReference>
<dbReference type="EMBL" id="QUOU01000001">
    <property type="protein sequence ID" value="REL28941.1"/>
    <property type="molecule type" value="Genomic_DNA"/>
</dbReference>
<dbReference type="Proteomes" id="UP000256478">
    <property type="component" value="Unassembled WGS sequence"/>
</dbReference>
<comment type="caution">
    <text evidence="2">The sequence shown here is derived from an EMBL/GenBank/DDBJ whole genome shotgun (WGS) entry which is preliminary data.</text>
</comment>
<dbReference type="CDD" id="cd03139">
    <property type="entry name" value="GATase1_PfpI_2"/>
    <property type="match status" value="1"/>
</dbReference>
<dbReference type="OrthoDB" id="9803764at2"/>
<name>A0A3E0TW86_9GAMM</name>
<evidence type="ECO:0000313" key="3">
    <source>
        <dbReference type="Proteomes" id="UP000256478"/>
    </source>
</evidence>
<gene>
    <name evidence="2" type="ORF">DXX93_13515</name>
</gene>
<dbReference type="InterPro" id="IPR052158">
    <property type="entry name" value="INH-QAR"/>
</dbReference>
<dbReference type="AlphaFoldDB" id="A0A3E0TW86"/>
<dbReference type="InterPro" id="IPR029062">
    <property type="entry name" value="Class_I_gatase-like"/>
</dbReference>
<dbReference type="Pfam" id="PF01965">
    <property type="entry name" value="DJ-1_PfpI"/>
    <property type="match status" value="1"/>
</dbReference>
<sequence>MNVGIYIYDNAEVLDFTGPFEVFTTAERISDTPVFNTFLISEQGGLVTARAGYQVISQYSIDNHPKLEMLIVVGGVHSDEMQKQNVIDWIAHQHKLVKFTASVCTGAFLLAQAKVITDHQVTTHWQDIAELRELFPKLSVQENVRWVEQGNILTSAGISAGIDMSFRLIELALQSTNYEFDGIELAERTARQMEFEPTKTP</sequence>
<feature type="domain" description="DJ-1/PfpI" evidence="1">
    <location>
        <begin position="3"/>
        <end position="170"/>
    </location>
</feature>
<evidence type="ECO:0000259" key="1">
    <source>
        <dbReference type="Pfam" id="PF01965"/>
    </source>
</evidence>
<dbReference type="PANTHER" id="PTHR43130:SF14">
    <property type="entry name" value="DJ-1_PFPI DOMAIN-CONTAINING PROTEIN"/>
    <property type="match status" value="1"/>
</dbReference>
<dbReference type="SUPFAM" id="SSF52317">
    <property type="entry name" value="Class I glutamine amidotransferase-like"/>
    <property type="match status" value="1"/>
</dbReference>
<reference evidence="2 3" key="1">
    <citation type="submission" date="2018-08" db="EMBL/GenBank/DDBJ databases">
        <title>Thalassotalea euphylliae genome.</title>
        <authorList>
            <person name="Summers S."/>
            <person name="Rice S.A."/>
            <person name="Freckelton M.L."/>
            <person name="Nedved B.T."/>
            <person name="Hadfield M.G."/>
        </authorList>
    </citation>
    <scope>NUCLEOTIDE SEQUENCE [LARGE SCALE GENOMIC DNA]</scope>
    <source>
        <strain evidence="2 3">H1</strain>
    </source>
</reference>
<accession>A0A3E0TW86</accession>
<dbReference type="PANTHER" id="PTHR43130">
    <property type="entry name" value="ARAC-FAMILY TRANSCRIPTIONAL REGULATOR"/>
    <property type="match status" value="1"/>
</dbReference>